<feature type="region of interest" description="Disordered" evidence="1">
    <location>
        <begin position="165"/>
        <end position="228"/>
    </location>
</feature>
<feature type="compositionally biased region" description="Basic and acidic residues" evidence="1">
    <location>
        <begin position="171"/>
        <end position="187"/>
    </location>
</feature>
<feature type="compositionally biased region" description="Basic and acidic residues" evidence="1">
    <location>
        <begin position="196"/>
        <end position="224"/>
    </location>
</feature>
<reference evidence="2 3" key="1">
    <citation type="submission" date="2021-07" db="EMBL/GenBank/DDBJ databases">
        <title>The Aristolochia fimbriata genome: insights into angiosperm evolution, floral development and chemical biosynthesis.</title>
        <authorList>
            <person name="Jiao Y."/>
        </authorList>
    </citation>
    <scope>NUCLEOTIDE SEQUENCE [LARGE SCALE GENOMIC DNA]</scope>
    <source>
        <strain evidence="2">IBCAS-2021</strain>
        <tissue evidence="2">Leaf</tissue>
    </source>
</reference>
<dbReference type="EMBL" id="JAINDJ010000004">
    <property type="protein sequence ID" value="KAG9448586.1"/>
    <property type="molecule type" value="Genomic_DNA"/>
</dbReference>
<evidence type="ECO:0000313" key="2">
    <source>
        <dbReference type="EMBL" id="KAG9448586.1"/>
    </source>
</evidence>
<dbReference type="AlphaFoldDB" id="A0AAV7EL79"/>
<proteinExistence type="predicted"/>
<gene>
    <name evidence="2" type="ORF">H6P81_008551</name>
</gene>
<evidence type="ECO:0000313" key="3">
    <source>
        <dbReference type="Proteomes" id="UP000825729"/>
    </source>
</evidence>
<evidence type="ECO:0000256" key="1">
    <source>
        <dbReference type="SAM" id="MobiDB-lite"/>
    </source>
</evidence>
<organism evidence="2 3">
    <name type="scientific">Aristolochia fimbriata</name>
    <name type="common">White veined hardy Dutchman's pipe vine</name>
    <dbReference type="NCBI Taxonomy" id="158543"/>
    <lineage>
        <taxon>Eukaryota</taxon>
        <taxon>Viridiplantae</taxon>
        <taxon>Streptophyta</taxon>
        <taxon>Embryophyta</taxon>
        <taxon>Tracheophyta</taxon>
        <taxon>Spermatophyta</taxon>
        <taxon>Magnoliopsida</taxon>
        <taxon>Magnoliidae</taxon>
        <taxon>Piperales</taxon>
        <taxon>Aristolochiaceae</taxon>
        <taxon>Aristolochia</taxon>
    </lineage>
</organism>
<protein>
    <submittedName>
        <fullName evidence="2">Uncharacterized protein</fullName>
    </submittedName>
</protein>
<dbReference type="Proteomes" id="UP000825729">
    <property type="component" value="Unassembled WGS sequence"/>
</dbReference>
<sequence length="497" mass="54996">MACHSGEMPVFAESNLGTRIVVAVSPHIVAGDLKGKLELEHFLCFPCLGEIRVNSLMVKRKSWLYHLPNSMSMLLAFQGSERNWFIHMDVTTVEFHTKNEETGQNQQRAGASLCKEELLKPAAGTSPTSPYRENILSNAVSREFDRLVSLASAPSKDGDITHLEITSKCSPLDESKRGQHRAQDEPAKNLINNTQDFEKKKKPKELNKKSDPHNVTRKDLKKGSESPLSSIQRHLAETASISSCLKVHQESVAQSEYLRFDPVVRTTLCQHSSHKQLQLGKVEEGIVVDVRISQAVHELDNRKDNIGGVNGEKMESDTLHSDLISRYESKFTSNGNINNWLAENGNNDKTIHREEKGTSCSSDRISGVCLSVTGILEQYFSNLDEVNSPAKGQKVVLSVETQDLKQNFCKRSTSTKWMKNSILKTRLSSNSPGSLGVEIMQQATEPSLKSSLLLSPELPNVPACGTIGRHEIGKRLLVAGLGRPITKAKQKFATHGP</sequence>
<keyword evidence="3" id="KW-1185">Reference proteome</keyword>
<name>A0AAV7EL79_ARIFI</name>
<accession>A0AAV7EL79</accession>
<comment type="caution">
    <text evidence="2">The sequence shown here is derived from an EMBL/GenBank/DDBJ whole genome shotgun (WGS) entry which is preliminary data.</text>
</comment>